<protein>
    <submittedName>
        <fullName evidence="2">Uncharacterized protein</fullName>
    </submittedName>
</protein>
<evidence type="ECO:0000313" key="2">
    <source>
        <dbReference type="EMBL" id="CAG9333692.1"/>
    </source>
</evidence>
<organism evidence="2 3">
    <name type="scientific">Blepharisma stoltei</name>
    <dbReference type="NCBI Taxonomy" id="1481888"/>
    <lineage>
        <taxon>Eukaryota</taxon>
        <taxon>Sar</taxon>
        <taxon>Alveolata</taxon>
        <taxon>Ciliophora</taxon>
        <taxon>Postciliodesmatophora</taxon>
        <taxon>Heterotrichea</taxon>
        <taxon>Heterotrichida</taxon>
        <taxon>Blepharismidae</taxon>
        <taxon>Blepharisma</taxon>
    </lineage>
</organism>
<accession>A0AAU9K6Q8</accession>
<reference evidence="2" key="1">
    <citation type="submission" date="2021-09" db="EMBL/GenBank/DDBJ databases">
        <authorList>
            <consortium name="AG Swart"/>
            <person name="Singh M."/>
            <person name="Singh A."/>
            <person name="Seah K."/>
            <person name="Emmerich C."/>
        </authorList>
    </citation>
    <scope>NUCLEOTIDE SEQUENCE</scope>
    <source>
        <strain evidence="2">ATCC30299</strain>
    </source>
</reference>
<sequence length="147" mass="16503">MVPLGPALKEGEINYVSYRVQVVVPTGIAVEEIIQELNKVGKVVEVAVDDVISSEGKSYNAHFSTNSRYAFYLEFETLEKALDLTDEIIIRNRKVWLNHTATLFCATCGEIGHNEKGHAKLKAKREECRKKAEPIGKRRRKKKGSAS</sequence>
<feature type="compositionally biased region" description="Basic and acidic residues" evidence="1">
    <location>
        <begin position="122"/>
        <end position="136"/>
    </location>
</feature>
<evidence type="ECO:0000313" key="3">
    <source>
        <dbReference type="Proteomes" id="UP001162131"/>
    </source>
</evidence>
<dbReference type="AlphaFoldDB" id="A0AAU9K6Q8"/>
<keyword evidence="3" id="KW-1185">Reference proteome</keyword>
<comment type="caution">
    <text evidence="2">The sequence shown here is derived from an EMBL/GenBank/DDBJ whole genome shotgun (WGS) entry which is preliminary data.</text>
</comment>
<name>A0AAU9K6Q8_9CILI</name>
<feature type="region of interest" description="Disordered" evidence="1">
    <location>
        <begin position="122"/>
        <end position="147"/>
    </location>
</feature>
<gene>
    <name evidence="2" type="ORF">BSTOLATCC_MIC59508</name>
</gene>
<dbReference type="EMBL" id="CAJZBQ010000057">
    <property type="protein sequence ID" value="CAG9333692.1"/>
    <property type="molecule type" value="Genomic_DNA"/>
</dbReference>
<proteinExistence type="predicted"/>
<dbReference type="Proteomes" id="UP001162131">
    <property type="component" value="Unassembled WGS sequence"/>
</dbReference>
<evidence type="ECO:0000256" key="1">
    <source>
        <dbReference type="SAM" id="MobiDB-lite"/>
    </source>
</evidence>
<feature type="compositionally biased region" description="Basic residues" evidence="1">
    <location>
        <begin position="137"/>
        <end position="147"/>
    </location>
</feature>